<feature type="transmembrane region" description="Helical" evidence="1">
    <location>
        <begin position="304"/>
        <end position="325"/>
    </location>
</feature>
<evidence type="ECO:0008006" key="6">
    <source>
        <dbReference type="Google" id="ProtNLM"/>
    </source>
</evidence>
<dbReference type="EMBL" id="JACADJ010000028">
    <property type="protein sequence ID" value="NWH05251.1"/>
    <property type="molecule type" value="Genomic_DNA"/>
</dbReference>
<evidence type="ECO:0000259" key="3">
    <source>
        <dbReference type="Pfam" id="PF21436"/>
    </source>
</evidence>
<feature type="transmembrane region" description="Helical" evidence="1">
    <location>
        <begin position="354"/>
        <end position="372"/>
    </location>
</feature>
<dbReference type="Proteomes" id="UP000553343">
    <property type="component" value="Unassembled WGS sequence"/>
</dbReference>
<keyword evidence="1" id="KW-0472">Membrane</keyword>
<feature type="transmembrane region" description="Helical" evidence="1">
    <location>
        <begin position="147"/>
        <end position="165"/>
    </location>
</feature>
<dbReference type="Pfam" id="PF21436">
    <property type="entry name" value="STT3-PglB_core"/>
    <property type="match status" value="1"/>
</dbReference>
<protein>
    <recommendedName>
        <fullName evidence="6">Oligosaccharyl transferase STT3 subunit</fullName>
    </recommendedName>
</protein>
<dbReference type="RefSeq" id="WP_178366707.1">
    <property type="nucleotide sequence ID" value="NZ_JACADJ010000028.1"/>
</dbReference>
<dbReference type="AlphaFoldDB" id="A0A850T2C0"/>
<sequence length="695" mass="77147">MRLWEVSDWNQPTLMVGDEILLAKHDGYGWLAGAKRINQHSSTPFSTCIRLLHEATDIPLDHIAFWLPALLAPMSALPVCLLVLWWGIPETGIVAGIMAGSSIGYFIRTRIACLDTDLISLFFPLCLVAGLIMWIESLAPQPRGRGHTPAASTILFQALLLGLLFRCYIAFYPSGEAVGLSIIATALMIGVILSAPRFRLLVAGGILVVCLVGNGAWSETAIAAGLVILTVLRPQLFFTRKAGITLLFFLLTALCWYFDFGDKASDIYFHLSRYGRVLGSDGAALLPPVIETVPEACPISLNGAVLFLTGNWPLFIIGIAGLVIVFWKHPSALLLLPLLALGIGSIRLGIRFTIYGGAVLGIGIACGTAIGLRMMPVPRWVPITVQLGLLIAVCWPLVKTVDALDPEPVISKPIASALLELKQKSAPDAQVWGWWDKGYEAQYYSERMTFADGYRNSAEAVFPPAYVLSSPSPGIAYQMIVRSLLLQQTAGPVKDQGSKIPIYPNPFQDMIQKMAPEEIYLFLHGLKWPKAAWSHDLPEQYLMLTWDDLQKAHTILSYGTWDFVNRKPSPGCFIMIRRRTEFDMRKGVMTVKNKTYHLSSKDMISAQKKAHFTWPRKKGWHAVLQKDDGITFLMDDTAYHTMMVQMLLNNPKKFSPYFDLVVDRFPSVRIYRINPILIKLPQGTILSADTDYAKP</sequence>
<accession>A0A850T2C0</accession>
<feature type="transmembrane region" description="Helical" evidence="1">
    <location>
        <begin position="177"/>
        <end position="195"/>
    </location>
</feature>
<reference evidence="4 5" key="1">
    <citation type="submission" date="2020-06" db="EMBL/GenBank/DDBJ databases">
        <title>High-quality draft genome of sulfate reducer Desulfobacter latus type strain AcrS2 isolated from marine sediment.</title>
        <authorList>
            <person name="Hoppe M."/>
            <person name="Larsen C.K."/>
            <person name="Marshall I.P.G."/>
            <person name="Schramm A."/>
            <person name="Marietou A.G."/>
        </authorList>
    </citation>
    <scope>NUCLEOTIDE SEQUENCE [LARGE SCALE GENOMIC DNA]</scope>
    <source>
        <strain evidence="4 5">AcRS2</strain>
    </source>
</reference>
<proteinExistence type="predicted"/>
<name>A0A850T2C0_9BACT</name>
<feature type="domain" description="STT3/PglB/AglB core" evidence="3">
    <location>
        <begin position="430"/>
        <end position="563"/>
    </location>
</feature>
<feature type="transmembrane region" description="Helical" evidence="1">
    <location>
        <begin position="63"/>
        <end position="86"/>
    </location>
</feature>
<feature type="transmembrane region" description="Helical" evidence="1">
    <location>
        <begin position="118"/>
        <end position="135"/>
    </location>
</feature>
<feature type="transmembrane region" description="Helical" evidence="1">
    <location>
        <begin position="201"/>
        <end position="232"/>
    </location>
</feature>
<dbReference type="GO" id="GO:0016020">
    <property type="term" value="C:membrane"/>
    <property type="evidence" value="ECO:0007669"/>
    <property type="project" value="InterPro"/>
</dbReference>
<organism evidence="4 5">
    <name type="scientific">Desulfobacter latus</name>
    <dbReference type="NCBI Taxonomy" id="2292"/>
    <lineage>
        <taxon>Bacteria</taxon>
        <taxon>Pseudomonadati</taxon>
        <taxon>Thermodesulfobacteriota</taxon>
        <taxon>Desulfobacteria</taxon>
        <taxon>Desulfobacterales</taxon>
        <taxon>Desulfobacteraceae</taxon>
        <taxon>Desulfobacter</taxon>
    </lineage>
</organism>
<dbReference type="Pfam" id="PF02516">
    <property type="entry name" value="STT3"/>
    <property type="match status" value="1"/>
</dbReference>
<feature type="transmembrane region" description="Helical" evidence="1">
    <location>
        <begin position="244"/>
        <end position="260"/>
    </location>
</feature>
<keyword evidence="5" id="KW-1185">Reference proteome</keyword>
<feature type="transmembrane region" description="Helical" evidence="1">
    <location>
        <begin position="92"/>
        <end position="111"/>
    </location>
</feature>
<comment type="caution">
    <text evidence="4">The sequence shown here is derived from an EMBL/GenBank/DDBJ whole genome shotgun (WGS) entry which is preliminary data.</text>
</comment>
<gene>
    <name evidence="4" type="ORF">HXW94_09670</name>
</gene>
<dbReference type="InterPro" id="IPR048307">
    <property type="entry name" value="STT3_N"/>
</dbReference>
<keyword evidence="1" id="KW-0812">Transmembrane</keyword>
<evidence type="ECO:0000313" key="5">
    <source>
        <dbReference type="Proteomes" id="UP000553343"/>
    </source>
</evidence>
<dbReference type="Gene3D" id="3.40.1380.40">
    <property type="match status" value="1"/>
</dbReference>
<evidence type="ECO:0000313" key="4">
    <source>
        <dbReference type="EMBL" id="NWH05251.1"/>
    </source>
</evidence>
<feature type="domain" description="Oligosaccharyl transferase STT3 N-terminal" evidence="2">
    <location>
        <begin position="49"/>
        <end position="355"/>
    </location>
</feature>
<dbReference type="UniPathway" id="UPA00378"/>
<feature type="transmembrane region" description="Helical" evidence="1">
    <location>
        <begin position="332"/>
        <end position="348"/>
    </location>
</feature>
<keyword evidence="1" id="KW-1133">Transmembrane helix</keyword>
<evidence type="ECO:0000256" key="1">
    <source>
        <dbReference type="SAM" id="Phobius"/>
    </source>
</evidence>
<dbReference type="InterPro" id="IPR048999">
    <property type="entry name" value="STT3-PglB_core"/>
</dbReference>
<evidence type="ECO:0000259" key="2">
    <source>
        <dbReference type="Pfam" id="PF02516"/>
    </source>
</evidence>